<reference evidence="2 3" key="1">
    <citation type="submission" date="2018-06" db="EMBL/GenBank/DDBJ databases">
        <authorList>
            <consortium name="Pathogen Informatics"/>
            <person name="Doyle S."/>
        </authorList>
    </citation>
    <scope>NUCLEOTIDE SEQUENCE [LARGE SCALE GENOMIC DNA]</scope>
    <source>
        <strain evidence="2 3">NCTC13093</strain>
    </source>
</reference>
<name>A0A2X0WUX9_9GAMM</name>
<feature type="signal peptide" evidence="1">
    <location>
        <begin position="1"/>
        <end position="22"/>
    </location>
</feature>
<keyword evidence="1" id="KW-0732">Signal</keyword>
<evidence type="ECO:0000313" key="3">
    <source>
        <dbReference type="Proteomes" id="UP000250086"/>
    </source>
</evidence>
<evidence type="ECO:0000256" key="1">
    <source>
        <dbReference type="SAM" id="SignalP"/>
    </source>
</evidence>
<accession>A0A2X0WUX9</accession>
<protein>
    <submittedName>
        <fullName evidence="2">Uncharacterized protein</fullName>
    </submittedName>
</protein>
<evidence type="ECO:0000313" key="2">
    <source>
        <dbReference type="EMBL" id="SPT70312.1"/>
    </source>
</evidence>
<dbReference type="Proteomes" id="UP000250086">
    <property type="component" value="Unassembled WGS sequence"/>
</dbReference>
<feature type="chain" id="PRO_5015904736" evidence="1">
    <location>
        <begin position="23"/>
        <end position="164"/>
    </location>
</feature>
<organism evidence="2 3">
    <name type="scientific">Anaerobiospirillum thomasii</name>
    <dbReference type="NCBI Taxonomy" id="179995"/>
    <lineage>
        <taxon>Bacteria</taxon>
        <taxon>Pseudomonadati</taxon>
        <taxon>Pseudomonadota</taxon>
        <taxon>Gammaproteobacteria</taxon>
        <taxon>Aeromonadales</taxon>
        <taxon>Succinivibrionaceae</taxon>
        <taxon>Anaerobiospirillum</taxon>
    </lineage>
</organism>
<gene>
    <name evidence="2" type="ORF">NCTC13093_01723</name>
</gene>
<dbReference type="EMBL" id="UAPV01000001">
    <property type="protein sequence ID" value="SPT70312.1"/>
    <property type="molecule type" value="Genomic_DNA"/>
</dbReference>
<dbReference type="PROSITE" id="PS51257">
    <property type="entry name" value="PROKAR_LIPOPROTEIN"/>
    <property type="match status" value="1"/>
</dbReference>
<dbReference type="AlphaFoldDB" id="A0A2X0WUX9"/>
<sequence length="164" mass="18278">MKIKSSLIAAAALFTTMSCAFAGNEVQIIPAPFPAVPKGWSQEIINNTVIYNAPLSETTNTIPTTIRLTYTRKTDNQNAVAFMDSYISRSKCEKSKEVAKNFFTTQCKSKDTYAVVIGEPSNMYLIELIGQYDAKAKNIINTYIKDITTGKHVFFDRTVGDKIR</sequence>
<keyword evidence="3" id="KW-1185">Reference proteome</keyword>
<proteinExistence type="predicted"/>
<dbReference type="RefSeq" id="WP_113744400.1">
    <property type="nucleotide sequence ID" value="NZ_UAPV01000001.1"/>
</dbReference>